<sequence length="423" mass="47103">MHFSQFFLFASLSATALAQLDLELIASKLPACSISCSEQILPVAGCAFQDIPTCLCPNTTLQYQLASCIQTSCNQTEQFTAISVSQNLMCKGVPQPSRSAEISRIIIIISLLTFPTILLRLLSRWHTSQLCWDDWAMLASAVVMIPMAVIPIYNAGRGFGKHVWDVPPENIPSMQELYYVSQILYAVVLNLVKISILLLFLRVFTNNRFRLVTKICLLWMVCQTVAFFFAVTFQCMPVSSIWNPTPNRKCINTTAVIYAGAVCSIFEDVFIIILPIRELLALNMSPRQRLGVIFMFAIGSFACITSIVRLKFIVDYSFQLLDATWTSTDVVIWSVLEVFTATIFSSLMAIRPLLVKYMPALFQSAASTASSPTQNKFPAASKRCSKPITIPWSRSNLSEIELTNQEDKKVNTDVESLTASEGG</sequence>
<feature type="binding site" description="axial binding residue" evidence="14">
    <location>
        <position position="50"/>
    </location>
    <ligand>
        <name>heme</name>
        <dbReference type="ChEBI" id="CHEBI:30413"/>
    </ligand>
    <ligandPart>
        <name>Fe</name>
        <dbReference type="ChEBI" id="CHEBI:18248"/>
    </ligandPart>
</feature>
<dbReference type="InterPro" id="IPR049326">
    <property type="entry name" value="Rhodopsin_dom_fungi"/>
</dbReference>
<comment type="similarity">
    <text evidence="13">Belongs to the SAT4 family.</text>
</comment>
<keyword evidence="9 15" id="KW-1133">Transmembrane helix</keyword>
<keyword evidence="11" id="KW-1015">Disulfide bond</keyword>
<reference evidence="19" key="2">
    <citation type="submission" date="2015-01" db="EMBL/GenBank/DDBJ databases">
        <title>Evolutionary Origins and Diversification of the Mycorrhizal Mutualists.</title>
        <authorList>
            <consortium name="DOE Joint Genome Institute"/>
            <consortium name="Mycorrhizal Genomics Consortium"/>
            <person name="Kohler A."/>
            <person name="Kuo A."/>
            <person name="Nagy L.G."/>
            <person name="Floudas D."/>
            <person name="Copeland A."/>
            <person name="Barry K.W."/>
            <person name="Cichocki N."/>
            <person name="Veneault-Fourrey C."/>
            <person name="LaButti K."/>
            <person name="Lindquist E.A."/>
            <person name="Lipzen A."/>
            <person name="Lundell T."/>
            <person name="Morin E."/>
            <person name="Murat C."/>
            <person name="Riley R."/>
            <person name="Ohm R."/>
            <person name="Sun H."/>
            <person name="Tunlid A."/>
            <person name="Henrissat B."/>
            <person name="Grigoriev I.V."/>
            <person name="Hibbett D.S."/>
            <person name="Martin F."/>
        </authorList>
    </citation>
    <scope>NUCLEOTIDE SEQUENCE [LARGE SCALE GENOMIC DNA]</scope>
    <source>
        <strain evidence="19">Zn</strain>
    </source>
</reference>
<dbReference type="GO" id="GO:0098552">
    <property type="term" value="C:side of membrane"/>
    <property type="evidence" value="ECO:0007669"/>
    <property type="project" value="UniProtKB-KW"/>
</dbReference>
<evidence type="ECO:0000256" key="13">
    <source>
        <dbReference type="ARBA" id="ARBA00038359"/>
    </source>
</evidence>
<keyword evidence="6" id="KW-0325">Glycoprotein</keyword>
<feature type="transmembrane region" description="Helical" evidence="15">
    <location>
        <begin position="183"/>
        <end position="204"/>
    </location>
</feature>
<comment type="similarity">
    <text evidence="4">Belongs to the RBT5 family.</text>
</comment>
<keyword evidence="14" id="KW-0479">Metal-binding</keyword>
<feature type="transmembrane region" description="Helical" evidence="15">
    <location>
        <begin position="135"/>
        <end position="153"/>
    </location>
</feature>
<dbReference type="SMART" id="SM00747">
    <property type="entry name" value="CFEM"/>
    <property type="match status" value="1"/>
</dbReference>
<name>A0A0C3H9S3_OIDMZ</name>
<keyword evidence="14" id="KW-0408">Iron</keyword>
<dbReference type="PANTHER" id="PTHR33048:SF160">
    <property type="entry name" value="SAT4 FAMILY MEMBRANE PROTEIN"/>
    <property type="match status" value="1"/>
</dbReference>
<comment type="caution">
    <text evidence="14">Lacks conserved residue(s) required for the propagation of feature annotation.</text>
</comment>
<evidence type="ECO:0000259" key="17">
    <source>
        <dbReference type="PROSITE" id="PS52012"/>
    </source>
</evidence>
<accession>A0A0C3H9S3</accession>
<comment type="subcellular location">
    <subcellularLocation>
        <location evidence="2">Membrane</location>
        <topology evidence="2">Lipid-anchor</topology>
        <topology evidence="2">GPI-anchor</topology>
    </subcellularLocation>
    <subcellularLocation>
        <location evidence="1">Membrane</location>
        <topology evidence="1">Multi-pass membrane protein</topology>
    </subcellularLocation>
    <subcellularLocation>
        <location evidence="3">Secreted</location>
    </subcellularLocation>
</comment>
<evidence type="ECO:0000256" key="9">
    <source>
        <dbReference type="ARBA" id="ARBA00022989"/>
    </source>
</evidence>
<feature type="domain" description="CFEM" evidence="17">
    <location>
        <begin position="4"/>
        <end position="115"/>
    </location>
</feature>
<keyword evidence="19" id="KW-1185">Reference proteome</keyword>
<dbReference type="GO" id="GO:0046872">
    <property type="term" value="F:metal ion binding"/>
    <property type="evidence" value="ECO:0007669"/>
    <property type="project" value="UniProtKB-UniRule"/>
</dbReference>
<keyword evidence="6" id="KW-0336">GPI-anchor</keyword>
<dbReference type="InterPro" id="IPR008427">
    <property type="entry name" value="Extracellular_membr_CFEM_dom"/>
</dbReference>
<evidence type="ECO:0000256" key="5">
    <source>
        <dbReference type="ARBA" id="ARBA00022525"/>
    </source>
</evidence>
<dbReference type="HOGENOM" id="CLU_028200_6_2_1"/>
<organism evidence="18 19">
    <name type="scientific">Oidiodendron maius (strain Zn)</name>
    <dbReference type="NCBI Taxonomy" id="913774"/>
    <lineage>
        <taxon>Eukaryota</taxon>
        <taxon>Fungi</taxon>
        <taxon>Dikarya</taxon>
        <taxon>Ascomycota</taxon>
        <taxon>Pezizomycotina</taxon>
        <taxon>Leotiomycetes</taxon>
        <taxon>Leotiomycetes incertae sedis</taxon>
        <taxon>Myxotrichaceae</taxon>
        <taxon>Oidiodendron</taxon>
    </lineage>
</organism>
<dbReference type="PROSITE" id="PS52012">
    <property type="entry name" value="CFEM"/>
    <property type="match status" value="1"/>
</dbReference>
<evidence type="ECO:0000256" key="14">
    <source>
        <dbReference type="PROSITE-ProRule" id="PRU01356"/>
    </source>
</evidence>
<feature type="signal peptide" evidence="16">
    <location>
        <begin position="1"/>
        <end position="18"/>
    </location>
</feature>
<evidence type="ECO:0000256" key="11">
    <source>
        <dbReference type="ARBA" id="ARBA00023157"/>
    </source>
</evidence>
<dbReference type="STRING" id="913774.A0A0C3H9S3"/>
<keyword evidence="8 16" id="KW-0732">Signal</keyword>
<keyword evidence="10 15" id="KW-0472">Membrane</keyword>
<feature type="chain" id="PRO_5002164958" description="CFEM domain-containing protein" evidence="16">
    <location>
        <begin position="19"/>
        <end position="423"/>
    </location>
</feature>
<keyword evidence="5" id="KW-0964">Secreted</keyword>
<keyword evidence="12" id="KW-0449">Lipoprotein</keyword>
<evidence type="ECO:0000256" key="1">
    <source>
        <dbReference type="ARBA" id="ARBA00004141"/>
    </source>
</evidence>
<evidence type="ECO:0000256" key="12">
    <source>
        <dbReference type="ARBA" id="ARBA00023288"/>
    </source>
</evidence>
<reference evidence="18 19" key="1">
    <citation type="submission" date="2014-04" db="EMBL/GenBank/DDBJ databases">
        <authorList>
            <consortium name="DOE Joint Genome Institute"/>
            <person name="Kuo A."/>
            <person name="Martino E."/>
            <person name="Perotto S."/>
            <person name="Kohler A."/>
            <person name="Nagy L.G."/>
            <person name="Floudas D."/>
            <person name="Copeland A."/>
            <person name="Barry K.W."/>
            <person name="Cichocki N."/>
            <person name="Veneault-Fourrey C."/>
            <person name="LaButti K."/>
            <person name="Lindquist E.A."/>
            <person name="Lipzen A."/>
            <person name="Lundell T."/>
            <person name="Morin E."/>
            <person name="Murat C."/>
            <person name="Sun H."/>
            <person name="Tunlid A."/>
            <person name="Henrissat B."/>
            <person name="Grigoriev I.V."/>
            <person name="Hibbett D.S."/>
            <person name="Martin F."/>
            <person name="Nordberg H.P."/>
            <person name="Cantor M.N."/>
            <person name="Hua S.X."/>
        </authorList>
    </citation>
    <scope>NUCLEOTIDE SEQUENCE [LARGE SCALE GENOMIC DNA]</scope>
    <source>
        <strain evidence="18 19">Zn</strain>
    </source>
</reference>
<feature type="transmembrane region" description="Helical" evidence="15">
    <location>
        <begin position="216"/>
        <end position="236"/>
    </location>
</feature>
<dbReference type="OrthoDB" id="5329176at2759"/>
<evidence type="ECO:0000256" key="6">
    <source>
        <dbReference type="ARBA" id="ARBA00022622"/>
    </source>
</evidence>
<evidence type="ECO:0000256" key="10">
    <source>
        <dbReference type="ARBA" id="ARBA00023136"/>
    </source>
</evidence>
<evidence type="ECO:0000313" key="19">
    <source>
        <dbReference type="Proteomes" id="UP000054321"/>
    </source>
</evidence>
<evidence type="ECO:0000256" key="4">
    <source>
        <dbReference type="ARBA" id="ARBA00010031"/>
    </source>
</evidence>
<protein>
    <recommendedName>
        <fullName evidence="17">CFEM domain-containing protein</fullName>
    </recommendedName>
</protein>
<evidence type="ECO:0000256" key="15">
    <source>
        <dbReference type="SAM" id="Phobius"/>
    </source>
</evidence>
<evidence type="ECO:0000256" key="8">
    <source>
        <dbReference type="ARBA" id="ARBA00022729"/>
    </source>
</evidence>
<gene>
    <name evidence="18" type="ORF">OIDMADRAFT_181260</name>
</gene>
<dbReference type="GO" id="GO:0005576">
    <property type="term" value="C:extracellular region"/>
    <property type="evidence" value="ECO:0007669"/>
    <property type="project" value="UniProtKB-SubCell"/>
</dbReference>
<evidence type="ECO:0000256" key="16">
    <source>
        <dbReference type="SAM" id="SignalP"/>
    </source>
</evidence>
<evidence type="ECO:0000256" key="3">
    <source>
        <dbReference type="ARBA" id="ARBA00004613"/>
    </source>
</evidence>
<dbReference type="InParanoid" id="A0A0C3H9S3"/>
<dbReference type="Pfam" id="PF05730">
    <property type="entry name" value="CFEM"/>
    <property type="match status" value="1"/>
</dbReference>
<evidence type="ECO:0000313" key="18">
    <source>
        <dbReference type="EMBL" id="KIN00010.1"/>
    </source>
</evidence>
<dbReference type="EMBL" id="KN832878">
    <property type="protein sequence ID" value="KIN00010.1"/>
    <property type="molecule type" value="Genomic_DNA"/>
</dbReference>
<dbReference type="InterPro" id="IPR052337">
    <property type="entry name" value="SAT4-like"/>
</dbReference>
<feature type="transmembrane region" description="Helical" evidence="15">
    <location>
        <begin position="292"/>
        <end position="310"/>
    </location>
</feature>
<dbReference type="AlphaFoldDB" id="A0A0C3H9S3"/>
<evidence type="ECO:0000256" key="7">
    <source>
        <dbReference type="ARBA" id="ARBA00022692"/>
    </source>
</evidence>
<feature type="transmembrane region" description="Helical" evidence="15">
    <location>
        <begin position="330"/>
        <end position="350"/>
    </location>
</feature>
<keyword evidence="7 15" id="KW-0812">Transmembrane</keyword>
<feature type="transmembrane region" description="Helical" evidence="15">
    <location>
        <begin position="105"/>
        <end position="123"/>
    </location>
</feature>
<dbReference type="PANTHER" id="PTHR33048">
    <property type="entry name" value="PTH11-LIKE INTEGRAL MEMBRANE PROTEIN (AFU_ORTHOLOGUE AFUA_5G11245)"/>
    <property type="match status" value="1"/>
</dbReference>
<dbReference type="Pfam" id="PF20684">
    <property type="entry name" value="Fung_rhodopsin"/>
    <property type="match status" value="1"/>
</dbReference>
<dbReference type="Proteomes" id="UP000054321">
    <property type="component" value="Unassembled WGS sequence"/>
</dbReference>
<feature type="transmembrane region" description="Helical" evidence="15">
    <location>
        <begin position="256"/>
        <end position="280"/>
    </location>
</feature>
<keyword evidence="14" id="KW-0349">Heme</keyword>
<proteinExistence type="inferred from homology"/>
<evidence type="ECO:0000256" key="2">
    <source>
        <dbReference type="ARBA" id="ARBA00004589"/>
    </source>
</evidence>